<reference evidence="2 3" key="1">
    <citation type="submission" date="2014-04" db="EMBL/GenBank/DDBJ databases">
        <authorList>
            <consortium name="DOE Joint Genome Institute"/>
            <person name="Kuo A."/>
            <person name="Kohler A."/>
            <person name="Nagy L.G."/>
            <person name="Floudas D."/>
            <person name="Copeland A."/>
            <person name="Barry K.W."/>
            <person name="Cichocki N."/>
            <person name="Veneault-Fourrey C."/>
            <person name="LaButti K."/>
            <person name="Lindquist E.A."/>
            <person name="Lipzen A."/>
            <person name="Lundell T."/>
            <person name="Morin E."/>
            <person name="Murat C."/>
            <person name="Sun H."/>
            <person name="Tunlid A."/>
            <person name="Henrissat B."/>
            <person name="Grigoriev I.V."/>
            <person name="Hibbett D.S."/>
            <person name="Martin F."/>
            <person name="Nordberg H.P."/>
            <person name="Cantor M.N."/>
            <person name="Hua S.X."/>
        </authorList>
    </citation>
    <scope>NUCLEOTIDE SEQUENCE [LARGE SCALE GENOMIC DNA]</scope>
    <source>
        <strain evidence="2 3">LaAM-08-1</strain>
    </source>
</reference>
<feature type="compositionally biased region" description="Low complexity" evidence="1">
    <location>
        <begin position="389"/>
        <end position="400"/>
    </location>
</feature>
<feature type="compositionally biased region" description="Basic residues" evidence="1">
    <location>
        <begin position="868"/>
        <end position="883"/>
    </location>
</feature>
<feature type="compositionally biased region" description="Polar residues" evidence="1">
    <location>
        <begin position="118"/>
        <end position="129"/>
    </location>
</feature>
<dbReference type="STRING" id="1095629.A0A0C9X6C7"/>
<feature type="region of interest" description="Disordered" evidence="1">
    <location>
        <begin position="1"/>
        <end position="42"/>
    </location>
</feature>
<dbReference type="OrthoDB" id="3259498at2759"/>
<name>A0A0C9X6C7_9AGAR</name>
<feature type="region of interest" description="Disordered" evidence="1">
    <location>
        <begin position="316"/>
        <end position="373"/>
    </location>
</feature>
<feature type="region of interest" description="Disordered" evidence="1">
    <location>
        <begin position="110"/>
        <end position="282"/>
    </location>
</feature>
<evidence type="ECO:0000256" key="1">
    <source>
        <dbReference type="SAM" id="MobiDB-lite"/>
    </source>
</evidence>
<proteinExistence type="predicted"/>
<organism evidence="2 3">
    <name type="scientific">Laccaria amethystina LaAM-08-1</name>
    <dbReference type="NCBI Taxonomy" id="1095629"/>
    <lineage>
        <taxon>Eukaryota</taxon>
        <taxon>Fungi</taxon>
        <taxon>Dikarya</taxon>
        <taxon>Basidiomycota</taxon>
        <taxon>Agaricomycotina</taxon>
        <taxon>Agaricomycetes</taxon>
        <taxon>Agaricomycetidae</taxon>
        <taxon>Agaricales</taxon>
        <taxon>Agaricineae</taxon>
        <taxon>Hydnangiaceae</taxon>
        <taxon>Laccaria</taxon>
    </lineage>
</organism>
<feature type="region of interest" description="Disordered" evidence="1">
    <location>
        <begin position="386"/>
        <end position="419"/>
    </location>
</feature>
<sequence length="906" mass="98901">MPKNRFNMQQPKQTALPMSPSYPYTVDPILTNPTQDDEDDNDICPVCDGECTCDNKPRSSAPLSIAELSLQYARSTSASTPISAPNPPPSKPVLPSLKIKLTVPPSMLGKRRALLANKSKNPAGTTSAIANAGEHSHSRHPIPGPSRPLTPVIPIPKKRGRPPKALVTRPAPKRPSSPTSKSVLLGTQKKSKLHKSLKDKAMIAKKPVGATKKRRRTVTSESSDDISDLHNPYDPDDDEDAESVQFPTFLSASALSSISSDDSSSSLSDFDTDSSIEAEEETFILSEVREKARFRRELLGEDVQRRDAHNDWIIKPRKKSVGLSDAEMDVDSDATEDEDEEQQAEEMDEEEEEETDGRGAGAGYVGLATGWSEDDESSFDADLFFANLSGSDNDSSSSAEGGEDGDQSDVSSRDSMEADLLHMREELENLPFEVTEGWDGQLVFTNGLSDSQGIVDIDFEVNASQFVVETASPPPSQDSDVEMSTSDVDDGGYEEDGGEGEGDTTDEELVGEDDLPNERAMRLFHLPFSVSAINPLSTVSPSVSPGPRHRVPFATQTSLDSPKPADILAGKVFWDSDEHDDFDDGGRSRCDSLSSSRGNGPRKGAFSPVRETRQAIIDDSHTDIPSPHPRFSGRGRGRRVNVVEHLLRRHLLSSRHTFAASSDHRPLILLPSEDLGAAPTSLETPAGEPIGLDDVLEASFLDPDPADQSTLTNPQTVAEAATGDSRKHLKNLSRWDIISVGAFRQTRENGFDGEWGSPPDTRHTSGTSANYSNIMKSSPLSAMLWPNNGTTTNGKGKSRKRGPIVPSALSPMILPRGDGDRTPTGYTGGHHNHTNNDNQHNKYPHKTRKELRRERKLKRKGFGPVHRPNQHHQYHSHHHHPNSKSRSSSSAQRSNFFLNSVPPLNL</sequence>
<evidence type="ECO:0000313" key="2">
    <source>
        <dbReference type="EMBL" id="KIK07750.1"/>
    </source>
</evidence>
<feature type="region of interest" description="Disordered" evidence="1">
    <location>
        <begin position="578"/>
        <end position="607"/>
    </location>
</feature>
<feature type="compositionally biased region" description="Low complexity" evidence="1">
    <location>
        <begin position="884"/>
        <end position="895"/>
    </location>
</feature>
<feature type="compositionally biased region" description="Pro residues" evidence="1">
    <location>
        <begin position="142"/>
        <end position="154"/>
    </location>
</feature>
<feature type="region of interest" description="Disordered" evidence="1">
    <location>
        <begin position="749"/>
        <end position="906"/>
    </location>
</feature>
<feature type="compositionally biased region" description="Acidic residues" evidence="1">
    <location>
        <begin position="487"/>
        <end position="514"/>
    </location>
</feature>
<dbReference type="EMBL" id="KN838545">
    <property type="protein sequence ID" value="KIK07750.1"/>
    <property type="molecule type" value="Genomic_DNA"/>
</dbReference>
<feature type="compositionally biased region" description="Low complexity" evidence="1">
    <location>
        <begin position="248"/>
        <end position="269"/>
    </location>
</feature>
<feature type="region of interest" description="Disordered" evidence="1">
    <location>
        <begin position="72"/>
        <end position="96"/>
    </location>
</feature>
<feature type="region of interest" description="Disordered" evidence="1">
    <location>
        <begin position="469"/>
        <end position="514"/>
    </location>
</feature>
<feature type="compositionally biased region" description="Acidic residues" evidence="1">
    <location>
        <begin position="326"/>
        <end position="355"/>
    </location>
</feature>
<feature type="compositionally biased region" description="Acidic residues" evidence="1">
    <location>
        <begin position="270"/>
        <end position="282"/>
    </location>
</feature>
<protein>
    <submittedName>
        <fullName evidence="2">Uncharacterized protein</fullName>
    </submittedName>
</protein>
<feature type="compositionally biased region" description="Polar residues" evidence="1">
    <location>
        <begin position="764"/>
        <end position="780"/>
    </location>
</feature>
<dbReference type="AlphaFoldDB" id="A0A0C9X6C7"/>
<dbReference type="HOGENOM" id="CLU_009140_0_0_1"/>
<evidence type="ECO:0000313" key="3">
    <source>
        <dbReference type="Proteomes" id="UP000054477"/>
    </source>
</evidence>
<accession>A0A0C9X6C7</accession>
<keyword evidence="3" id="KW-1185">Reference proteome</keyword>
<dbReference type="Proteomes" id="UP000054477">
    <property type="component" value="Unassembled WGS sequence"/>
</dbReference>
<feature type="compositionally biased region" description="Polar residues" evidence="1">
    <location>
        <begin position="1"/>
        <end position="13"/>
    </location>
</feature>
<feature type="compositionally biased region" description="Basic residues" evidence="1">
    <location>
        <begin position="842"/>
        <end position="861"/>
    </location>
</feature>
<gene>
    <name evidence="2" type="ORF">K443DRAFT_119406</name>
</gene>
<reference evidence="3" key="2">
    <citation type="submission" date="2015-01" db="EMBL/GenBank/DDBJ databases">
        <title>Evolutionary Origins and Diversification of the Mycorrhizal Mutualists.</title>
        <authorList>
            <consortium name="DOE Joint Genome Institute"/>
            <consortium name="Mycorrhizal Genomics Consortium"/>
            <person name="Kohler A."/>
            <person name="Kuo A."/>
            <person name="Nagy L.G."/>
            <person name="Floudas D."/>
            <person name="Copeland A."/>
            <person name="Barry K.W."/>
            <person name="Cichocki N."/>
            <person name="Veneault-Fourrey C."/>
            <person name="LaButti K."/>
            <person name="Lindquist E.A."/>
            <person name="Lipzen A."/>
            <person name="Lundell T."/>
            <person name="Morin E."/>
            <person name="Murat C."/>
            <person name="Riley R."/>
            <person name="Ohm R."/>
            <person name="Sun H."/>
            <person name="Tunlid A."/>
            <person name="Henrissat B."/>
            <person name="Grigoriev I.V."/>
            <person name="Hibbett D.S."/>
            <person name="Martin F."/>
        </authorList>
    </citation>
    <scope>NUCLEOTIDE SEQUENCE [LARGE SCALE GENOMIC DNA]</scope>
    <source>
        <strain evidence="3">LaAM-08-1</strain>
    </source>
</reference>